<gene>
    <name evidence="10" type="ORF">KIH74_06395</name>
</gene>
<comment type="subcellular location">
    <subcellularLocation>
        <location evidence="1">Cell membrane</location>
        <topology evidence="1">Multi-pass membrane protein</topology>
    </subcellularLocation>
</comment>
<evidence type="ECO:0000256" key="7">
    <source>
        <dbReference type="SAM" id="MobiDB-lite"/>
    </source>
</evidence>
<comment type="caution">
    <text evidence="10">The sequence shown here is derived from an EMBL/GenBank/DDBJ whole genome shotgun (WGS) entry which is preliminary data.</text>
</comment>
<reference evidence="10 11" key="1">
    <citation type="submission" date="2021-05" db="EMBL/GenBank/DDBJ databases">
        <title>Kineosporia and Streptomyces sp. nov. two new marine actinobacteria isolated from Coral.</title>
        <authorList>
            <person name="Buangrab K."/>
            <person name="Sutthacheep M."/>
            <person name="Yeemin T."/>
            <person name="Harunari E."/>
            <person name="Igarashi Y."/>
            <person name="Kanchanasin P."/>
            <person name="Tanasupawat S."/>
            <person name="Phongsopitanun W."/>
        </authorList>
    </citation>
    <scope>NUCLEOTIDE SEQUENCE [LARGE SCALE GENOMIC DNA]</scope>
    <source>
        <strain evidence="10 11">J2-2</strain>
    </source>
</reference>
<dbReference type="InterPro" id="IPR020846">
    <property type="entry name" value="MFS_dom"/>
</dbReference>
<dbReference type="InterPro" id="IPR036259">
    <property type="entry name" value="MFS_trans_sf"/>
</dbReference>
<feature type="transmembrane region" description="Helical" evidence="8">
    <location>
        <begin position="332"/>
        <end position="352"/>
    </location>
</feature>
<evidence type="ECO:0000313" key="11">
    <source>
        <dbReference type="Proteomes" id="UP001197247"/>
    </source>
</evidence>
<feature type="compositionally biased region" description="Gly residues" evidence="7">
    <location>
        <begin position="434"/>
        <end position="445"/>
    </location>
</feature>
<dbReference type="Gene3D" id="1.20.1250.20">
    <property type="entry name" value="MFS general substrate transporter like domains"/>
    <property type="match status" value="2"/>
</dbReference>
<evidence type="ECO:0000256" key="4">
    <source>
        <dbReference type="ARBA" id="ARBA00022692"/>
    </source>
</evidence>
<feature type="domain" description="Major facilitator superfamily (MFS) profile" evidence="9">
    <location>
        <begin position="1"/>
        <end position="192"/>
    </location>
</feature>
<feature type="transmembrane region" description="Helical" evidence="8">
    <location>
        <begin position="242"/>
        <end position="264"/>
    </location>
</feature>
<accession>A0ABS5TBT0</accession>
<evidence type="ECO:0000256" key="1">
    <source>
        <dbReference type="ARBA" id="ARBA00004651"/>
    </source>
</evidence>
<feature type="transmembrane region" description="Helical" evidence="8">
    <location>
        <begin position="167"/>
        <end position="186"/>
    </location>
</feature>
<proteinExistence type="predicted"/>
<keyword evidence="5 8" id="KW-1133">Transmembrane helix</keyword>
<keyword evidence="4 8" id="KW-0812">Transmembrane</keyword>
<evidence type="ECO:0000256" key="8">
    <source>
        <dbReference type="SAM" id="Phobius"/>
    </source>
</evidence>
<name>A0ABS5TBT0_9ACTN</name>
<dbReference type="EMBL" id="JAHBAY010000002">
    <property type="protein sequence ID" value="MBT0768547.1"/>
    <property type="molecule type" value="Genomic_DNA"/>
</dbReference>
<dbReference type="InterPro" id="IPR011701">
    <property type="entry name" value="MFS"/>
</dbReference>
<dbReference type="RefSeq" id="WP_214154841.1">
    <property type="nucleotide sequence ID" value="NZ_JAHBAY010000002.1"/>
</dbReference>
<feature type="transmembrane region" description="Helical" evidence="8">
    <location>
        <begin position="12"/>
        <end position="36"/>
    </location>
</feature>
<evidence type="ECO:0000256" key="3">
    <source>
        <dbReference type="ARBA" id="ARBA00022475"/>
    </source>
</evidence>
<evidence type="ECO:0000256" key="2">
    <source>
        <dbReference type="ARBA" id="ARBA00022448"/>
    </source>
</evidence>
<evidence type="ECO:0000259" key="9">
    <source>
        <dbReference type="PROSITE" id="PS50850"/>
    </source>
</evidence>
<sequence>MSPTDRHDPVLRALMLFTATGATSLGLTFSLTALYLTRVAGIATRTVGVGLTLAGILAVVATFVAGQLSDRYGARPAMIGAALTQALALIGYCLLDGDVVTFVLLACVLLGAAGVQGTAKAALIAQAFPGTARTLARARIRVVTNIFVAAGSGLAAITLVVGTPLAYRIALLTAALLLAGSVLPLLPLKPLKPSGPGTAEIPELTGATAATGAATATALPAAAGPVPVPATAGTSPLHDRRYLALAALNGVLHVQFDLLTLGMPLWVATRTEAPEALIGVLMVLNTVVVTALQIPATRLVTDARAAGRTVFAATGLLALTCVLYPVAGTGGAVLATSVLIVTVAVQSLAEVLSEAGNWELSFELADPARPGAYQGLSQTGAAVGGALAPVAITSSAIAHGLPGWLLLGGVFVSAGAGTRALSRTAPQPVPAGVTGPGVTGSGVTG</sequence>
<evidence type="ECO:0000313" key="10">
    <source>
        <dbReference type="EMBL" id="MBT0768547.1"/>
    </source>
</evidence>
<keyword evidence="6 8" id="KW-0472">Membrane</keyword>
<dbReference type="Pfam" id="PF07690">
    <property type="entry name" value="MFS_1"/>
    <property type="match status" value="1"/>
</dbReference>
<feature type="transmembrane region" description="Helical" evidence="8">
    <location>
        <begin position="42"/>
        <end position="65"/>
    </location>
</feature>
<feature type="transmembrane region" description="Helical" evidence="8">
    <location>
        <begin position="140"/>
        <end position="161"/>
    </location>
</feature>
<keyword evidence="11" id="KW-1185">Reference proteome</keyword>
<dbReference type="PANTHER" id="PTHR23517">
    <property type="entry name" value="RESISTANCE PROTEIN MDTM, PUTATIVE-RELATED-RELATED"/>
    <property type="match status" value="1"/>
</dbReference>
<dbReference type="InterPro" id="IPR050171">
    <property type="entry name" value="MFS_Transporters"/>
</dbReference>
<dbReference type="PANTHER" id="PTHR23517:SF2">
    <property type="entry name" value="MULTIDRUG RESISTANCE PROTEIN MDTH"/>
    <property type="match status" value="1"/>
</dbReference>
<dbReference type="PROSITE" id="PS50850">
    <property type="entry name" value="MFS"/>
    <property type="match status" value="1"/>
</dbReference>
<keyword evidence="3" id="KW-1003">Cell membrane</keyword>
<feature type="transmembrane region" description="Helical" evidence="8">
    <location>
        <begin position="276"/>
        <end position="294"/>
    </location>
</feature>
<dbReference type="SUPFAM" id="SSF103473">
    <property type="entry name" value="MFS general substrate transporter"/>
    <property type="match status" value="1"/>
</dbReference>
<dbReference type="Proteomes" id="UP001197247">
    <property type="component" value="Unassembled WGS sequence"/>
</dbReference>
<evidence type="ECO:0000256" key="5">
    <source>
        <dbReference type="ARBA" id="ARBA00022989"/>
    </source>
</evidence>
<feature type="region of interest" description="Disordered" evidence="7">
    <location>
        <begin position="422"/>
        <end position="445"/>
    </location>
</feature>
<protein>
    <submittedName>
        <fullName evidence="10">MFS transporter</fullName>
    </submittedName>
</protein>
<keyword evidence="2" id="KW-0813">Transport</keyword>
<organism evidence="10 11">
    <name type="scientific">Kineosporia corallincola</name>
    <dbReference type="NCBI Taxonomy" id="2835133"/>
    <lineage>
        <taxon>Bacteria</taxon>
        <taxon>Bacillati</taxon>
        <taxon>Actinomycetota</taxon>
        <taxon>Actinomycetes</taxon>
        <taxon>Kineosporiales</taxon>
        <taxon>Kineosporiaceae</taxon>
        <taxon>Kineosporia</taxon>
    </lineage>
</organism>
<evidence type="ECO:0000256" key="6">
    <source>
        <dbReference type="ARBA" id="ARBA00023136"/>
    </source>
</evidence>